<organism evidence="9">
    <name type="scientific">hydrothermal vent metagenome</name>
    <dbReference type="NCBI Taxonomy" id="652676"/>
    <lineage>
        <taxon>unclassified sequences</taxon>
        <taxon>metagenomes</taxon>
        <taxon>ecological metagenomes</taxon>
    </lineage>
</organism>
<evidence type="ECO:0000256" key="3">
    <source>
        <dbReference type="ARBA" id="ARBA00022448"/>
    </source>
</evidence>
<accession>A0A160TTS3</accession>
<dbReference type="Pfam" id="PF11741">
    <property type="entry name" value="AMIN"/>
    <property type="match status" value="1"/>
</dbReference>
<dbReference type="Pfam" id="PF03958">
    <property type="entry name" value="Secretin_N"/>
    <property type="match status" value="1"/>
</dbReference>
<keyword evidence="4" id="KW-0732">Signal</keyword>
<dbReference type="GO" id="GO:0009306">
    <property type="term" value="P:protein secretion"/>
    <property type="evidence" value="ECO:0007669"/>
    <property type="project" value="InterPro"/>
</dbReference>
<dbReference type="InterPro" id="IPR051808">
    <property type="entry name" value="Type_IV_pilus_biogenesis"/>
</dbReference>
<name>A0A160TTS3_9ZZZZ</name>
<dbReference type="Gene3D" id="3.30.1370.120">
    <property type="match status" value="1"/>
</dbReference>
<dbReference type="InterPro" id="IPR004846">
    <property type="entry name" value="T2SS/T3SS_dom"/>
</dbReference>
<dbReference type="InterPro" id="IPR038591">
    <property type="entry name" value="NolW-like_sf"/>
</dbReference>
<dbReference type="PRINTS" id="PR00811">
    <property type="entry name" value="BCTERIALGSPD"/>
</dbReference>
<dbReference type="Gene3D" id="2.60.40.3470">
    <property type="match status" value="1"/>
</dbReference>
<evidence type="ECO:0000256" key="6">
    <source>
        <dbReference type="ARBA" id="ARBA00023136"/>
    </source>
</evidence>
<reference evidence="9" key="1">
    <citation type="submission" date="2015-10" db="EMBL/GenBank/DDBJ databases">
        <authorList>
            <person name="Gilbert D.G."/>
        </authorList>
    </citation>
    <scope>NUCLEOTIDE SEQUENCE</scope>
</reference>
<gene>
    <name evidence="9" type="ORF">MGWOODY_XGa1049</name>
</gene>
<feature type="domain" description="Secretin/TonB short N-terminal" evidence="8">
    <location>
        <begin position="325"/>
        <end position="373"/>
    </location>
</feature>
<dbReference type="PANTHER" id="PTHR30604:SF1">
    <property type="entry name" value="DNA UTILIZATION PROTEIN HOFQ"/>
    <property type="match status" value="1"/>
</dbReference>
<dbReference type="InterPro" id="IPR004845">
    <property type="entry name" value="T2SS_GspD_CS"/>
</dbReference>
<dbReference type="NCBIfam" id="TIGR02515">
    <property type="entry name" value="IV_pilus_PilQ"/>
    <property type="match status" value="1"/>
</dbReference>
<keyword evidence="5" id="KW-0653">Protein transport</keyword>
<protein>
    <submittedName>
        <fullName evidence="9">Type IV pilus biogenesis protein PilQ</fullName>
    </submittedName>
</protein>
<dbReference type="SMART" id="SM00965">
    <property type="entry name" value="STN"/>
    <property type="match status" value="1"/>
</dbReference>
<evidence type="ECO:0000256" key="5">
    <source>
        <dbReference type="ARBA" id="ARBA00022927"/>
    </source>
</evidence>
<dbReference type="InterPro" id="IPR001775">
    <property type="entry name" value="GspD/PilQ"/>
</dbReference>
<dbReference type="InterPro" id="IPR011662">
    <property type="entry name" value="Secretin/TonB_short_N"/>
</dbReference>
<keyword evidence="3" id="KW-0813">Transport</keyword>
<proteinExistence type="inferred from homology"/>
<dbReference type="InterPro" id="IPR021731">
    <property type="entry name" value="AMIN_dom"/>
</dbReference>
<evidence type="ECO:0000256" key="2">
    <source>
        <dbReference type="ARBA" id="ARBA00006304"/>
    </source>
</evidence>
<dbReference type="PROSITE" id="PS00875">
    <property type="entry name" value="T2SP_D"/>
    <property type="match status" value="1"/>
</dbReference>
<comment type="similarity">
    <text evidence="2">Belongs to the bacterial secretin family. PilQ subfamily.</text>
</comment>
<keyword evidence="6" id="KW-0472">Membrane</keyword>
<dbReference type="Pfam" id="PF00263">
    <property type="entry name" value="Secretin"/>
    <property type="match status" value="1"/>
</dbReference>
<evidence type="ECO:0000313" key="9">
    <source>
        <dbReference type="EMBL" id="CUS51418.1"/>
    </source>
</evidence>
<sequence length="741" mass="79972">MVLVKTNSESMINVLPIERIRPEFRNYSARVLSMYALLLVALLAPAASVAVEPELVAVEYTVLSSGQLQVSVDTQGEIPAPKIFRTSQPDRIILDYLGVKSSVNPRIREVKRGAVESVVVIGVEERARIIVNLVSSVPFESQQSDSEIILLIGQVVSGQRTESGRSGLGLQDGVATVSDPHHVTTVDFRRGTNGSGRVIIGLDRENVQVMVREELGKIVLDFANTVLGADLERRLDVFDFATPVQFVDTFSLDERTRIVLSALGAYDFVGFQSGKTFSVEVTPRADDDETKAADDDSYIGSPISFDFQNISVRGALQIIAEETGINFVISDSVAGDLTLRLKDVPWDQALETIMQIKGLAKREKNNVIWIAPAEEITAKERLVLESSLQMTELEPLISELIQINYARAEDIAELLKSVRAVGPNVQPSMFGSVSIAEVQTETNSLLSDRGSVTVDARTNTLLIQDMAGKVLEVRKLISELDRPVKQVLIETRIVIANEDFSRNIGAKLGLTSINDSVGSIIGSGSLSNTATVRTDGISASGDGSLSVNLPATGINGDSPASYAVTLAKAGAGWAALIDLEISALEAEGNGKIVANPRLLTADKQEAHIEQGQERIFTTSTQGEGGVVTKKAVLSLTVTPQITPDDHVILDVFVTKDSFVSPTEENINTLQVKTQVLLENGETVVIGGIYEQQSSKTLSKVPLLGDLPLVGKLFKKKGILDNRRELLIFLTPRIINPALTGG</sequence>
<evidence type="ECO:0000256" key="1">
    <source>
        <dbReference type="ARBA" id="ARBA00004442"/>
    </source>
</evidence>
<dbReference type="GO" id="GO:0009279">
    <property type="term" value="C:cell outer membrane"/>
    <property type="evidence" value="ECO:0007669"/>
    <property type="project" value="UniProtKB-SubCell"/>
</dbReference>
<evidence type="ECO:0000256" key="4">
    <source>
        <dbReference type="ARBA" id="ARBA00022729"/>
    </source>
</evidence>
<evidence type="ECO:0000259" key="8">
    <source>
        <dbReference type="SMART" id="SM00965"/>
    </source>
</evidence>
<dbReference type="AlphaFoldDB" id="A0A160TTS3"/>
<dbReference type="InterPro" id="IPR013355">
    <property type="entry name" value="Pilus_4_PilQ"/>
</dbReference>
<keyword evidence="7" id="KW-0998">Cell outer membrane</keyword>
<evidence type="ECO:0000256" key="7">
    <source>
        <dbReference type="ARBA" id="ARBA00023237"/>
    </source>
</evidence>
<dbReference type="PANTHER" id="PTHR30604">
    <property type="entry name" value="PROTEIN TRANSPORT PROTEIN HOFQ"/>
    <property type="match status" value="1"/>
</dbReference>
<dbReference type="Gene3D" id="3.30.1370.130">
    <property type="match status" value="1"/>
</dbReference>
<dbReference type="EMBL" id="CZRL01000063">
    <property type="protein sequence ID" value="CUS51418.1"/>
    <property type="molecule type" value="Genomic_DNA"/>
</dbReference>
<dbReference type="InterPro" id="IPR005644">
    <property type="entry name" value="NolW-like"/>
</dbReference>
<comment type="subcellular location">
    <subcellularLocation>
        <location evidence="1">Cell outer membrane</location>
    </subcellularLocation>
</comment>